<dbReference type="PANTHER" id="PTHR11879:SF55">
    <property type="entry name" value="GLUTAMATE OXALOACETATE TRANSAMINASE 1, ISOFORM B"/>
    <property type="match status" value="1"/>
</dbReference>
<proteinExistence type="inferred from homology"/>
<keyword evidence="5" id="KW-0963">Cytoplasm</keyword>
<evidence type="ECO:0000256" key="8">
    <source>
        <dbReference type="ARBA" id="ARBA00022898"/>
    </source>
</evidence>
<dbReference type="InterPro" id="IPR004838">
    <property type="entry name" value="NHTrfase_class1_PyrdxlP-BS"/>
</dbReference>
<evidence type="ECO:0000256" key="11">
    <source>
        <dbReference type="ARBA" id="ARBA00048761"/>
    </source>
</evidence>
<evidence type="ECO:0000256" key="6">
    <source>
        <dbReference type="ARBA" id="ARBA00022576"/>
    </source>
</evidence>
<reference evidence="15" key="1">
    <citation type="submission" date="2022-01" db="EMBL/GenBank/DDBJ databases">
        <authorList>
            <person name="King R."/>
        </authorList>
    </citation>
    <scope>NUCLEOTIDE SEQUENCE</scope>
</reference>
<comment type="similarity">
    <text evidence="3">Belongs to the class-I pyridoxal-phosphate-dependent aminotransferase family.</text>
</comment>
<dbReference type="GO" id="GO:0004069">
    <property type="term" value="F:L-aspartate:2-oxoglutarate aminotransferase activity"/>
    <property type="evidence" value="ECO:0007669"/>
    <property type="project" value="UniProtKB-EC"/>
</dbReference>
<comment type="subcellular location">
    <subcellularLocation>
        <location evidence="2">Cytoplasm</location>
    </subcellularLocation>
</comment>
<dbReference type="Pfam" id="PF00155">
    <property type="entry name" value="Aminotran_1_2"/>
    <property type="match status" value="1"/>
</dbReference>
<evidence type="ECO:0000256" key="12">
    <source>
        <dbReference type="ARBA" id="ARBA00049350"/>
    </source>
</evidence>
<keyword evidence="6 13" id="KW-0032">Aminotransferase</keyword>
<dbReference type="GO" id="GO:0030170">
    <property type="term" value="F:pyridoxal phosphate binding"/>
    <property type="evidence" value="ECO:0007669"/>
    <property type="project" value="InterPro"/>
</dbReference>
<dbReference type="Gene3D" id="3.90.1150.10">
    <property type="entry name" value="Aspartate Aminotransferase, domain 1"/>
    <property type="match status" value="1"/>
</dbReference>
<protein>
    <recommendedName>
        <fullName evidence="13">Aspartate aminotransferase</fullName>
        <ecNumber evidence="13">2.6.1.1</ecNumber>
    </recommendedName>
</protein>
<dbReference type="Gene3D" id="3.40.640.10">
    <property type="entry name" value="Type I PLP-dependent aspartate aminotransferase-like (Major domain)"/>
    <property type="match status" value="1"/>
</dbReference>
<dbReference type="OrthoDB" id="6752799at2759"/>
<feature type="domain" description="Aminotransferase class I/classII large" evidence="14">
    <location>
        <begin position="29"/>
        <end position="397"/>
    </location>
</feature>
<comment type="catalytic activity">
    <reaction evidence="9">
        <text>(2S)-2-aminobutanoate + 2-oxoglutarate = 2-oxobutanoate + L-glutamate</text>
        <dbReference type="Rhea" id="RHEA:70223"/>
        <dbReference type="ChEBI" id="CHEBI:16763"/>
        <dbReference type="ChEBI" id="CHEBI:16810"/>
        <dbReference type="ChEBI" id="CHEBI:29985"/>
        <dbReference type="ChEBI" id="CHEBI:74359"/>
    </reaction>
    <physiologicalReaction direction="right-to-left" evidence="9">
        <dbReference type="Rhea" id="RHEA:70225"/>
    </physiologicalReaction>
</comment>
<evidence type="ECO:0000256" key="13">
    <source>
        <dbReference type="RuleBase" id="RU000480"/>
    </source>
</evidence>
<dbReference type="InterPro" id="IPR015422">
    <property type="entry name" value="PyrdxlP-dep_Trfase_small"/>
</dbReference>
<evidence type="ECO:0000256" key="9">
    <source>
        <dbReference type="ARBA" id="ARBA00036027"/>
    </source>
</evidence>
<evidence type="ECO:0000256" key="2">
    <source>
        <dbReference type="ARBA" id="ARBA00004496"/>
    </source>
</evidence>
<keyword evidence="7 13" id="KW-0808">Transferase</keyword>
<dbReference type="PRINTS" id="PR00799">
    <property type="entry name" value="TRANSAMINASE"/>
</dbReference>
<comment type="subunit">
    <text evidence="4 13">Homodimer.</text>
</comment>
<comment type="miscellaneous">
    <text evidence="13">In eukaryotes there are cytoplasmic, mitochondrial and chloroplastic isozymes.</text>
</comment>
<dbReference type="FunFam" id="3.90.1150.10:FF:000001">
    <property type="entry name" value="Aspartate aminotransferase"/>
    <property type="match status" value="1"/>
</dbReference>
<dbReference type="GO" id="GO:0005829">
    <property type="term" value="C:cytosol"/>
    <property type="evidence" value="ECO:0007669"/>
    <property type="project" value="TreeGrafter"/>
</dbReference>
<dbReference type="NCBIfam" id="NF006719">
    <property type="entry name" value="PRK09257.1"/>
    <property type="match status" value="1"/>
</dbReference>
<evidence type="ECO:0000313" key="16">
    <source>
        <dbReference type="Proteomes" id="UP001153636"/>
    </source>
</evidence>
<dbReference type="GO" id="GO:0047801">
    <property type="term" value="F:L-cysteine transaminase activity"/>
    <property type="evidence" value="ECO:0007669"/>
    <property type="project" value="UniProtKB-EC"/>
</dbReference>
<dbReference type="InterPro" id="IPR004839">
    <property type="entry name" value="Aminotransferase_I/II_large"/>
</dbReference>
<dbReference type="PANTHER" id="PTHR11879">
    <property type="entry name" value="ASPARTATE AMINOTRANSFERASE"/>
    <property type="match status" value="1"/>
</dbReference>
<dbReference type="PROSITE" id="PS00105">
    <property type="entry name" value="AA_TRANSFER_CLASS_1"/>
    <property type="match status" value="1"/>
</dbReference>
<evidence type="ECO:0000259" key="14">
    <source>
        <dbReference type="Pfam" id="PF00155"/>
    </source>
</evidence>
<comment type="catalytic activity">
    <reaction evidence="11">
        <text>3-sulfino-L-alanine + 2-oxoglutarate = 3-sulfinopyruvate + L-glutamate</text>
        <dbReference type="Rhea" id="RHEA:70295"/>
        <dbReference type="ChEBI" id="CHEBI:16810"/>
        <dbReference type="ChEBI" id="CHEBI:29985"/>
        <dbReference type="ChEBI" id="CHEBI:61085"/>
        <dbReference type="ChEBI" id="CHEBI:140699"/>
    </reaction>
    <physiologicalReaction direction="right-to-left" evidence="11">
        <dbReference type="Rhea" id="RHEA:70297"/>
    </physiologicalReaction>
</comment>
<organism evidence="15 16">
    <name type="scientific">Psylliodes chrysocephalus</name>
    <dbReference type="NCBI Taxonomy" id="3402493"/>
    <lineage>
        <taxon>Eukaryota</taxon>
        <taxon>Metazoa</taxon>
        <taxon>Ecdysozoa</taxon>
        <taxon>Arthropoda</taxon>
        <taxon>Hexapoda</taxon>
        <taxon>Insecta</taxon>
        <taxon>Pterygota</taxon>
        <taxon>Neoptera</taxon>
        <taxon>Endopterygota</taxon>
        <taxon>Coleoptera</taxon>
        <taxon>Polyphaga</taxon>
        <taxon>Cucujiformia</taxon>
        <taxon>Chrysomeloidea</taxon>
        <taxon>Chrysomelidae</taxon>
        <taxon>Galerucinae</taxon>
        <taxon>Alticini</taxon>
        <taxon>Psylliodes</taxon>
    </lineage>
</organism>
<evidence type="ECO:0000256" key="4">
    <source>
        <dbReference type="ARBA" id="ARBA00011738"/>
    </source>
</evidence>
<dbReference type="CDD" id="cd00609">
    <property type="entry name" value="AAT_like"/>
    <property type="match status" value="1"/>
</dbReference>
<evidence type="ECO:0000256" key="5">
    <source>
        <dbReference type="ARBA" id="ARBA00022490"/>
    </source>
</evidence>
<evidence type="ECO:0000256" key="1">
    <source>
        <dbReference type="ARBA" id="ARBA00001933"/>
    </source>
</evidence>
<dbReference type="AlphaFoldDB" id="A0A9P0CRM2"/>
<evidence type="ECO:0000256" key="7">
    <source>
        <dbReference type="ARBA" id="ARBA00022679"/>
    </source>
</evidence>
<gene>
    <name evidence="15" type="ORF">PSYICH_LOCUS5373</name>
</gene>
<comment type="catalytic activity">
    <reaction evidence="12">
        <text>L-cysteine + 2-oxoglutarate = 2-oxo-3-sulfanylpropanoate + L-glutamate</text>
        <dbReference type="Rhea" id="RHEA:17441"/>
        <dbReference type="ChEBI" id="CHEBI:16810"/>
        <dbReference type="ChEBI" id="CHEBI:29985"/>
        <dbReference type="ChEBI" id="CHEBI:35235"/>
        <dbReference type="ChEBI" id="CHEBI:57678"/>
        <dbReference type="EC" id="2.6.1.3"/>
    </reaction>
    <physiologicalReaction direction="left-to-right" evidence="12">
        <dbReference type="Rhea" id="RHEA:17442"/>
    </physiologicalReaction>
</comment>
<evidence type="ECO:0000256" key="10">
    <source>
        <dbReference type="ARBA" id="ARBA00048507"/>
    </source>
</evidence>
<keyword evidence="8" id="KW-0663">Pyridoxal phosphate</keyword>
<accession>A0A9P0CRM2</accession>
<name>A0A9P0CRM2_9CUCU</name>
<evidence type="ECO:0000313" key="15">
    <source>
        <dbReference type="EMBL" id="CAH1104685.1"/>
    </source>
</evidence>
<dbReference type="GO" id="GO:0006532">
    <property type="term" value="P:aspartate biosynthetic process"/>
    <property type="evidence" value="ECO:0007669"/>
    <property type="project" value="TreeGrafter"/>
</dbReference>
<dbReference type="FunFam" id="3.40.640.10:FF:000044">
    <property type="entry name" value="Aspartate aminotransferase"/>
    <property type="match status" value="1"/>
</dbReference>
<comment type="catalytic activity">
    <reaction evidence="10">
        <text>L-aspartate + 2-oxoglutarate = oxaloacetate + L-glutamate</text>
        <dbReference type="Rhea" id="RHEA:21824"/>
        <dbReference type="ChEBI" id="CHEBI:16452"/>
        <dbReference type="ChEBI" id="CHEBI:16810"/>
        <dbReference type="ChEBI" id="CHEBI:29985"/>
        <dbReference type="ChEBI" id="CHEBI:29991"/>
        <dbReference type="EC" id="2.6.1.1"/>
    </reaction>
    <physiologicalReaction direction="left-to-right" evidence="10">
        <dbReference type="Rhea" id="RHEA:21825"/>
    </physiologicalReaction>
</comment>
<keyword evidence="16" id="KW-1185">Reference proteome</keyword>
<sequence length="408" mass="45858">MSWFSEVELGPPVEVFALIKAFNEDTFEKKVNLSVGAYRTAEGKPWVLPVVRHVERKLADNDSLNKEYLPILGLESFSIAATNLLLGLDSPALISKKAFGIQCLSGTGSLRVGAEFLARVLGKKIFYYSKPTWENHLLIFKNAGFAEGREYRYWNPSTRGLDFDGLIEDLKNAPKDSVVILHACAHNPTGTDPTPEQWDQISDVIKERTLFPFFDCAYQGFASGNLEKDAFAVRRFASLGFEFFCAQSFAKNFGLYNERVGNLTVVINNPELIPATKSQFTLIVRGMYSNPPSHGARIVESVLSNPELLSQWEDHIKTMSSRIIDMRKQLREALEQLDTPGDWSHLTKHIGMFSYTGLNEIQSEHMVKKHHVYLLRSGRISMAGLNPSNVYYVAKAIHETVSSMPSKI</sequence>
<comment type="cofactor">
    <cofactor evidence="1">
        <name>pyridoxal 5'-phosphate</name>
        <dbReference type="ChEBI" id="CHEBI:597326"/>
    </cofactor>
</comment>
<dbReference type="Proteomes" id="UP001153636">
    <property type="component" value="Chromosome 17"/>
</dbReference>
<dbReference type="InterPro" id="IPR015421">
    <property type="entry name" value="PyrdxlP-dep_Trfase_major"/>
</dbReference>
<dbReference type="InterPro" id="IPR015424">
    <property type="entry name" value="PyrdxlP-dep_Trfase"/>
</dbReference>
<dbReference type="SUPFAM" id="SSF53383">
    <property type="entry name" value="PLP-dependent transferases"/>
    <property type="match status" value="1"/>
</dbReference>
<dbReference type="InterPro" id="IPR000796">
    <property type="entry name" value="Asp_trans"/>
</dbReference>
<dbReference type="EMBL" id="OV651829">
    <property type="protein sequence ID" value="CAH1104685.1"/>
    <property type="molecule type" value="Genomic_DNA"/>
</dbReference>
<dbReference type="EC" id="2.6.1.1" evidence="13"/>
<evidence type="ECO:0000256" key="3">
    <source>
        <dbReference type="ARBA" id="ARBA00007441"/>
    </source>
</evidence>